<evidence type="ECO:0000256" key="8">
    <source>
        <dbReference type="ARBA" id="ARBA00023004"/>
    </source>
</evidence>
<evidence type="ECO:0000256" key="4">
    <source>
        <dbReference type="ARBA" id="ARBA00022452"/>
    </source>
</evidence>
<keyword evidence="5" id="KW-0410">Iron transport</keyword>
<gene>
    <name evidence="20" type="ORF">DEO45_04690</name>
</gene>
<keyword evidence="7 17" id="KW-0732">Signal</keyword>
<dbReference type="Gene3D" id="2.40.170.20">
    <property type="entry name" value="TonB-dependent receptor, beta-barrel domain"/>
    <property type="match status" value="1"/>
</dbReference>
<dbReference type="FunFam" id="2.170.130.10:FF:000001">
    <property type="entry name" value="Catecholate siderophore TonB-dependent receptor"/>
    <property type="match status" value="1"/>
</dbReference>
<feature type="domain" description="TonB-dependent receptor-like beta-barrel" evidence="18">
    <location>
        <begin position="229"/>
        <end position="666"/>
    </location>
</feature>
<dbReference type="Pfam" id="PF00593">
    <property type="entry name" value="TonB_dep_Rec_b-barrel"/>
    <property type="match status" value="1"/>
</dbReference>
<evidence type="ECO:0000256" key="14">
    <source>
        <dbReference type="PROSITE-ProRule" id="PRU01360"/>
    </source>
</evidence>
<evidence type="ECO:0000256" key="11">
    <source>
        <dbReference type="ARBA" id="ARBA00023136"/>
    </source>
</evidence>
<evidence type="ECO:0000256" key="9">
    <source>
        <dbReference type="ARBA" id="ARBA00023065"/>
    </source>
</evidence>
<keyword evidence="10 16" id="KW-0798">TonB box</keyword>
<dbReference type="InterPro" id="IPR010917">
    <property type="entry name" value="TonB_rcpt_CS"/>
</dbReference>
<dbReference type="EMBL" id="QFWQ01000003">
    <property type="protein sequence ID" value="RCS31043.1"/>
    <property type="molecule type" value="Genomic_DNA"/>
</dbReference>
<feature type="short sequence motif" description="TonB C-terminal box" evidence="15">
    <location>
        <begin position="682"/>
        <end position="699"/>
    </location>
</feature>
<keyword evidence="21" id="KW-1185">Reference proteome</keyword>
<evidence type="ECO:0000256" key="5">
    <source>
        <dbReference type="ARBA" id="ARBA00022496"/>
    </source>
</evidence>
<dbReference type="Gene3D" id="2.170.130.10">
    <property type="entry name" value="TonB-dependent receptor, plug domain"/>
    <property type="match status" value="1"/>
</dbReference>
<keyword evidence="4 14" id="KW-1134">Transmembrane beta strand</keyword>
<evidence type="ECO:0000259" key="19">
    <source>
        <dbReference type="Pfam" id="PF07715"/>
    </source>
</evidence>
<evidence type="ECO:0000256" key="17">
    <source>
        <dbReference type="SAM" id="SignalP"/>
    </source>
</evidence>
<dbReference type="SUPFAM" id="SSF56935">
    <property type="entry name" value="Porins"/>
    <property type="match status" value="1"/>
</dbReference>
<evidence type="ECO:0000256" key="13">
    <source>
        <dbReference type="ARBA" id="ARBA00023237"/>
    </source>
</evidence>
<dbReference type="OrthoDB" id="9790771at2"/>
<reference evidence="20 21" key="1">
    <citation type="submission" date="2018-05" db="EMBL/GenBank/DDBJ databases">
        <title>Draft genome sequence of Rhodanobacter denitrificans Yn1 isolated from gold copper mine.</title>
        <authorList>
            <person name="Yang N."/>
            <person name="Mazhar H.S."/>
            <person name="Rensing C."/>
        </authorList>
    </citation>
    <scope>NUCLEOTIDE SEQUENCE [LARGE SCALE GENOMIC DNA]</scope>
    <source>
        <strain evidence="20 21">Yn1</strain>
    </source>
</reference>
<keyword evidence="9" id="KW-0406">Ion transport</keyword>
<sequence>MRLLPLSIALLTALGAPRAFADEASTDQAKLLPSVNVQATRPDDYRTPDAISATKIDAALRDVPQTVNVVPASVLRDQHATSIQDALKNVPGVGFSTGDGQRDQVSIRGFTAIADQFVDGIRDDALYFRDLSNIERIEVLKGPASVLYGRGSSGGLINRVTRQPGIDGGQVTLSYGSWADQRGELDVGRRFGDAGSAWRLTGAMEDANGYRDAQFLRRRTVAPSVLLHPGTDTTLLLQADYLEDRRVTDFGIPAYRGRPVDVPVGTYYGAANARDVDTSKSTVTSTTATLTHAFSDGLTLRNASRWYDYTLDRNNTLPGSVNEKARTVSLNRSNVYRREHGWFNQTELNQRLGGDTVSHDLLYGLELGRQDKSLLNRSASGVAVVDLFHPVLPVLPLRVARAPAADNLGTFDTAAAYLQDMVSLGSQWKALLGLRYDRFRQQTENRLPGQPDLARTDKAVSPRAGVVWQPSATQAYYVSWSRSFQPSGEAFALAANNADIAPERTHNTEVGAKYDLLEGRATFNAAAFELERTGIKATDPVTQKVLPIGAQRTRGIELSAAADLADGWRLIAGYAWLDARIIHSIAMDAGRPIQGKRATLTPRNSGNLWVTRAFAERWQLGGGLNLVGARQANPGNTVTLPGYVTADLMAQYRTGPIALQLNLTNVFDTRYIVSGHGSSPNLNMPGAPRAANLTLRYQF</sequence>
<feature type="chain" id="PRO_5017008535" evidence="17">
    <location>
        <begin position="22"/>
        <end position="699"/>
    </location>
</feature>
<keyword evidence="13 14" id="KW-0998">Cell outer membrane</keyword>
<evidence type="ECO:0000256" key="7">
    <source>
        <dbReference type="ARBA" id="ARBA00022729"/>
    </source>
</evidence>
<dbReference type="GO" id="GO:0038023">
    <property type="term" value="F:signaling receptor activity"/>
    <property type="evidence" value="ECO:0007669"/>
    <property type="project" value="InterPro"/>
</dbReference>
<evidence type="ECO:0000256" key="10">
    <source>
        <dbReference type="ARBA" id="ARBA00023077"/>
    </source>
</evidence>
<dbReference type="CDD" id="cd01347">
    <property type="entry name" value="ligand_gated_channel"/>
    <property type="match status" value="1"/>
</dbReference>
<keyword evidence="6 14" id="KW-0812">Transmembrane</keyword>
<evidence type="ECO:0000256" key="1">
    <source>
        <dbReference type="ARBA" id="ARBA00004571"/>
    </source>
</evidence>
<evidence type="ECO:0000256" key="3">
    <source>
        <dbReference type="ARBA" id="ARBA00022448"/>
    </source>
</evidence>
<evidence type="ECO:0000256" key="15">
    <source>
        <dbReference type="PROSITE-ProRule" id="PRU10144"/>
    </source>
</evidence>
<comment type="similarity">
    <text evidence="2 14 16">Belongs to the TonB-dependent receptor family.</text>
</comment>
<comment type="subcellular location">
    <subcellularLocation>
        <location evidence="1 14">Cell outer membrane</location>
        <topology evidence="1 14">Multi-pass membrane protein</topology>
    </subcellularLocation>
</comment>
<proteinExistence type="inferred from homology"/>
<dbReference type="GO" id="GO:0015891">
    <property type="term" value="P:siderophore transport"/>
    <property type="evidence" value="ECO:0007669"/>
    <property type="project" value="InterPro"/>
</dbReference>
<evidence type="ECO:0000256" key="2">
    <source>
        <dbReference type="ARBA" id="ARBA00009810"/>
    </source>
</evidence>
<dbReference type="GO" id="GO:0009279">
    <property type="term" value="C:cell outer membrane"/>
    <property type="evidence" value="ECO:0007669"/>
    <property type="project" value="UniProtKB-SubCell"/>
</dbReference>
<dbReference type="InterPro" id="IPR036942">
    <property type="entry name" value="Beta-barrel_TonB_sf"/>
</dbReference>
<dbReference type="InterPro" id="IPR037066">
    <property type="entry name" value="Plug_dom_sf"/>
</dbReference>
<evidence type="ECO:0000256" key="16">
    <source>
        <dbReference type="RuleBase" id="RU003357"/>
    </source>
</evidence>
<protein>
    <submittedName>
        <fullName evidence="20">TonB-dependent siderophore receptor</fullName>
    </submittedName>
</protein>
<dbReference type="PROSITE" id="PS01156">
    <property type="entry name" value="TONB_DEPENDENT_REC_2"/>
    <property type="match status" value="1"/>
</dbReference>
<dbReference type="AlphaFoldDB" id="A0A368KK25"/>
<comment type="caution">
    <text evidence="20">The sequence shown here is derived from an EMBL/GenBank/DDBJ whole genome shotgun (WGS) entry which is preliminary data.</text>
</comment>
<dbReference type="InterPro" id="IPR012910">
    <property type="entry name" value="Plug_dom"/>
</dbReference>
<evidence type="ECO:0000259" key="18">
    <source>
        <dbReference type="Pfam" id="PF00593"/>
    </source>
</evidence>
<feature type="signal peptide" evidence="17">
    <location>
        <begin position="1"/>
        <end position="21"/>
    </location>
</feature>
<dbReference type="PANTHER" id="PTHR32552:SF68">
    <property type="entry name" value="FERRICHROME OUTER MEMBRANE TRANSPORTER_PHAGE RECEPTOR"/>
    <property type="match status" value="1"/>
</dbReference>
<dbReference type="NCBIfam" id="TIGR01783">
    <property type="entry name" value="TonB-siderophor"/>
    <property type="match status" value="1"/>
</dbReference>
<evidence type="ECO:0000313" key="21">
    <source>
        <dbReference type="Proteomes" id="UP000252387"/>
    </source>
</evidence>
<keyword evidence="11 14" id="KW-0472">Membrane</keyword>
<dbReference type="InterPro" id="IPR010105">
    <property type="entry name" value="TonB_sidphr_rcpt"/>
</dbReference>
<dbReference type="RefSeq" id="WP_114341124.1">
    <property type="nucleotide sequence ID" value="NZ_QFWQ01000003.1"/>
</dbReference>
<name>A0A368KK25_9GAMM</name>
<accession>A0A368KK25</accession>
<keyword evidence="12 20" id="KW-0675">Receptor</keyword>
<feature type="domain" description="TonB-dependent receptor plug" evidence="19">
    <location>
        <begin position="60"/>
        <end position="155"/>
    </location>
</feature>
<dbReference type="InterPro" id="IPR039426">
    <property type="entry name" value="TonB-dep_rcpt-like"/>
</dbReference>
<dbReference type="InterPro" id="IPR000531">
    <property type="entry name" value="Beta-barrel_TonB"/>
</dbReference>
<dbReference type="Pfam" id="PF07715">
    <property type="entry name" value="Plug"/>
    <property type="match status" value="1"/>
</dbReference>
<keyword evidence="3 14" id="KW-0813">Transport</keyword>
<dbReference type="PANTHER" id="PTHR32552">
    <property type="entry name" value="FERRICHROME IRON RECEPTOR-RELATED"/>
    <property type="match status" value="1"/>
</dbReference>
<dbReference type="GO" id="GO:0015344">
    <property type="term" value="F:siderophore uptake transmembrane transporter activity"/>
    <property type="evidence" value="ECO:0007669"/>
    <property type="project" value="TreeGrafter"/>
</dbReference>
<evidence type="ECO:0000256" key="6">
    <source>
        <dbReference type="ARBA" id="ARBA00022692"/>
    </source>
</evidence>
<keyword evidence="8" id="KW-0408">Iron</keyword>
<evidence type="ECO:0000313" key="20">
    <source>
        <dbReference type="EMBL" id="RCS31043.1"/>
    </source>
</evidence>
<evidence type="ECO:0000256" key="12">
    <source>
        <dbReference type="ARBA" id="ARBA00023170"/>
    </source>
</evidence>
<dbReference type="Proteomes" id="UP000252387">
    <property type="component" value="Unassembled WGS sequence"/>
</dbReference>
<dbReference type="PROSITE" id="PS52016">
    <property type="entry name" value="TONB_DEPENDENT_REC_3"/>
    <property type="match status" value="1"/>
</dbReference>
<organism evidence="20 21">
    <name type="scientific">Rhodanobacter denitrificans</name>
    <dbReference type="NCBI Taxonomy" id="666685"/>
    <lineage>
        <taxon>Bacteria</taxon>
        <taxon>Pseudomonadati</taxon>
        <taxon>Pseudomonadota</taxon>
        <taxon>Gammaproteobacteria</taxon>
        <taxon>Lysobacterales</taxon>
        <taxon>Rhodanobacteraceae</taxon>
        <taxon>Rhodanobacter</taxon>
    </lineage>
</organism>